<dbReference type="GO" id="GO:0050566">
    <property type="term" value="F:asparaginyl-tRNA synthase (glutamine-hydrolyzing) activity"/>
    <property type="evidence" value="ECO:0007669"/>
    <property type="project" value="UniProtKB-EC"/>
</dbReference>
<dbReference type="GeneID" id="90590066"/>
<dbReference type="InterPro" id="IPR023631">
    <property type="entry name" value="Amidase_dom"/>
</dbReference>
<name>A0ABY8CEL5_9ARCH</name>
<evidence type="ECO:0000313" key="8">
    <source>
        <dbReference type="Proteomes" id="UP001218034"/>
    </source>
</evidence>
<evidence type="ECO:0000256" key="5">
    <source>
        <dbReference type="HAMAP-Rule" id="MF_00120"/>
    </source>
</evidence>
<gene>
    <name evidence="5 7" type="primary">gatA</name>
    <name evidence="7" type="ORF">SVXNc_0628</name>
</gene>
<dbReference type="Pfam" id="PF01425">
    <property type="entry name" value="Amidase"/>
    <property type="match status" value="1"/>
</dbReference>
<organism evidence="7 8">
    <name type="scientific">Candidatus Nanohalococcus occultus</name>
    <dbReference type="NCBI Taxonomy" id="2978047"/>
    <lineage>
        <taxon>Archaea</taxon>
        <taxon>Candidatus Nanohalarchaeota</taxon>
        <taxon>Candidatus Nanohalarchaeota incertae sedis</taxon>
        <taxon>Candidatus Nanohalococcus</taxon>
    </lineage>
</organism>
<dbReference type="PANTHER" id="PTHR11895:SF7">
    <property type="entry name" value="GLUTAMYL-TRNA(GLN) AMIDOTRANSFERASE SUBUNIT A, MITOCHONDRIAL"/>
    <property type="match status" value="1"/>
</dbReference>
<dbReference type="Proteomes" id="UP001218034">
    <property type="component" value="Chromosome"/>
</dbReference>
<dbReference type="PANTHER" id="PTHR11895">
    <property type="entry name" value="TRANSAMIDASE"/>
    <property type="match status" value="1"/>
</dbReference>
<reference evidence="7 8" key="1">
    <citation type="submission" date="2022-09" db="EMBL/GenBank/DDBJ databases">
        <title>Xylan utilization by haloarchaea-nanohaloarchaea associations.</title>
        <authorList>
            <person name="Yakimov M."/>
        </authorList>
    </citation>
    <scope>NUCLEOTIDE SEQUENCE [LARGE SCALE GENOMIC DNA]</scope>
    <source>
        <strain evidence="7 8">SVXNc</strain>
    </source>
</reference>
<evidence type="ECO:0000256" key="3">
    <source>
        <dbReference type="ARBA" id="ARBA00022840"/>
    </source>
</evidence>
<keyword evidence="4 5" id="KW-0648">Protein biosynthesis</keyword>
<dbReference type="EC" id="6.3.5.7" evidence="5"/>
<dbReference type="Gene3D" id="3.90.1300.10">
    <property type="entry name" value="Amidase signature (AS) domain"/>
    <property type="match status" value="1"/>
</dbReference>
<dbReference type="HAMAP" id="MF_00120">
    <property type="entry name" value="GatA"/>
    <property type="match status" value="1"/>
</dbReference>
<evidence type="ECO:0000256" key="1">
    <source>
        <dbReference type="ARBA" id="ARBA00022598"/>
    </source>
</evidence>
<keyword evidence="2 5" id="KW-0547">Nucleotide-binding</keyword>
<dbReference type="EMBL" id="CP104395">
    <property type="protein sequence ID" value="WEL19642.1"/>
    <property type="molecule type" value="Genomic_DNA"/>
</dbReference>
<comment type="similarity">
    <text evidence="5">Belongs to the amidase family. GatA subfamily.</text>
</comment>
<feature type="active site" description="Charge relay system" evidence="5">
    <location>
        <position position="54"/>
    </location>
</feature>
<dbReference type="SUPFAM" id="SSF75304">
    <property type="entry name" value="Amidase signature (AS) enzymes"/>
    <property type="match status" value="1"/>
</dbReference>
<feature type="active site" description="Acyl-ester intermediate" evidence="5">
    <location>
        <position position="154"/>
    </location>
</feature>
<evidence type="ECO:0000256" key="2">
    <source>
        <dbReference type="ARBA" id="ARBA00022741"/>
    </source>
</evidence>
<dbReference type="RefSeq" id="WP_347721479.1">
    <property type="nucleotide sequence ID" value="NZ_CP104395.1"/>
</dbReference>
<feature type="domain" description="Amidase" evidence="6">
    <location>
        <begin position="40"/>
        <end position="446"/>
    </location>
</feature>
<keyword evidence="1 5" id="KW-0436">Ligase</keyword>
<dbReference type="InterPro" id="IPR036928">
    <property type="entry name" value="AS_sf"/>
</dbReference>
<evidence type="ECO:0000313" key="7">
    <source>
        <dbReference type="EMBL" id="WEL19642.1"/>
    </source>
</evidence>
<feature type="active site" description="Charge relay system" evidence="5">
    <location>
        <position position="129"/>
    </location>
</feature>
<evidence type="ECO:0000259" key="6">
    <source>
        <dbReference type="Pfam" id="PF01425"/>
    </source>
</evidence>
<protein>
    <recommendedName>
        <fullName evidence="5">Glutamyl-tRNA(Gln) amidotransferase subunit A</fullName>
        <shortName evidence="5">Glu-ADT subunit A</shortName>
        <ecNumber evidence="5">6.3.5.7</ecNumber>
    </recommendedName>
</protein>
<accession>A0ABY8CEL5</accession>
<comment type="subunit">
    <text evidence="5">Heterotrimer of A, B and C subunits.</text>
</comment>
<comment type="function">
    <text evidence="5">Allows the formation of correctly charged Gln-tRNA(Gln) through the transamidation of misacylated Glu-tRNA(Gln) in organisms which lack glutaminyl-tRNA synthetase. The reaction takes place in the presence of glutamine and ATP through an activated gamma-phospho-Glu-tRNA(Gln).</text>
</comment>
<sequence>MSLEKIVEGESEVDEKDFLQQLKAADEKLGFMREIVEPEENGNGELNGVPVVLKDAICVENVTTSAGSNIIEDYSPVFDATVVERLKDAGAKIYGKTNQDEFGFGTFSTNCAFQTPKNPHDETRVVGGSSGGAGAIVAAMDSPIISIGESTGGSITNPASYNGVVGLTPTYGRVSRYGLISYANSLDKIGVLSKNVYGAAKGLEVIAGEDGKDQTTVDKKVPEFSDLEKTENLKIGIPKQYENLEGIEEGVRENFEESLETLEGLGAEIERVDMPLLSADYSVAAYYVLAMSEASTNLAKFSGMRYGMEKDPEEFDGYNEYFSAVRTEGFGEEAKRRVLLGTYTRMAGYRDEYYIKAAEVRQKIINQFKDAFEEYDVLVAPSMPNIAPKIDEAESMKPSEVYAMDTLTVGPNLAGVPMISVPNGKSEGMPTGLHIIGDHFDEETILDLAYTYEEKRGESQ</sequence>
<dbReference type="InterPro" id="IPR000120">
    <property type="entry name" value="Amidase"/>
</dbReference>
<keyword evidence="8" id="KW-1185">Reference proteome</keyword>
<keyword evidence="3 5" id="KW-0067">ATP-binding</keyword>
<dbReference type="InterPro" id="IPR004412">
    <property type="entry name" value="GatA"/>
</dbReference>
<evidence type="ECO:0000256" key="4">
    <source>
        <dbReference type="ARBA" id="ARBA00022917"/>
    </source>
</evidence>
<proteinExistence type="inferred from homology"/>
<comment type="catalytic activity">
    <reaction evidence="5">
        <text>L-glutamyl-tRNA(Gln) + L-glutamine + ATP + H2O = L-glutaminyl-tRNA(Gln) + L-glutamate + ADP + phosphate + H(+)</text>
        <dbReference type="Rhea" id="RHEA:17521"/>
        <dbReference type="Rhea" id="RHEA-COMP:9681"/>
        <dbReference type="Rhea" id="RHEA-COMP:9684"/>
        <dbReference type="ChEBI" id="CHEBI:15377"/>
        <dbReference type="ChEBI" id="CHEBI:15378"/>
        <dbReference type="ChEBI" id="CHEBI:29985"/>
        <dbReference type="ChEBI" id="CHEBI:30616"/>
        <dbReference type="ChEBI" id="CHEBI:43474"/>
        <dbReference type="ChEBI" id="CHEBI:58359"/>
        <dbReference type="ChEBI" id="CHEBI:78520"/>
        <dbReference type="ChEBI" id="CHEBI:78521"/>
        <dbReference type="ChEBI" id="CHEBI:456216"/>
        <dbReference type="EC" id="6.3.5.7"/>
    </reaction>
</comment>